<gene>
    <name evidence="2" type="ORF">NDU88_001883</name>
</gene>
<evidence type="ECO:0000256" key="1">
    <source>
        <dbReference type="SAM" id="MobiDB-lite"/>
    </source>
</evidence>
<feature type="region of interest" description="Disordered" evidence="1">
    <location>
        <begin position="1"/>
        <end position="51"/>
    </location>
</feature>
<name>A0AAV7KRE5_PLEWA</name>
<organism evidence="2 3">
    <name type="scientific">Pleurodeles waltl</name>
    <name type="common">Iberian ribbed newt</name>
    <dbReference type="NCBI Taxonomy" id="8319"/>
    <lineage>
        <taxon>Eukaryota</taxon>
        <taxon>Metazoa</taxon>
        <taxon>Chordata</taxon>
        <taxon>Craniata</taxon>
        <taxon>Vertebrata</taxon>
        <taxon>Euteleostomi</taxon>
        <taxon>Amphibia</taxon>
        <taxon>Batrachia</taxon>
        <taxon>Caudata</taxon>
        <taxon>Salamandroidea</taxon>
        <taxon>Salamandridae</taxon>
        <taxon>Pleurodelinae</taxon>
        <taxon>Pleurodeles</taxon>
    </lineage>
</organism>
<dbReference type="EMBL" id="JANPWB010000016">
    <property type="protein sequence ID" value="KAJ1081705.1"/>
    <property type="molecule type" value="Genomic_DNA"/>
</dbReference>
<protein>
    <submittedName>
        <fullName evidence="2">Uncharacterized protein</fullName>
    </submittedName>
</protein>
<evidence type="ECO:0000313" key="2">
    <source>
        <dbReference type="EMBL" id="KAJ1081705.1"/>
    </source>
</evidence>
<comment type="caution">
    <text evidence="2">The sequence shown here is derived from an EMBL/GenBank/DDBJ whole genome shotgun (WGS) entry which is preliminary data.</text>
</comment>
<proteinExistence type="predicted"/>
<reference evidence="2" key="1">
    <citation type="journal article" date="2022" name="bioRxiv">
        <title>Sequencing and chromosome-scale assembly of the giantPleurodeles waltlgenome.</title>
        <authorList>
            <person name="Brown T."/>
            <person name="Elewa A."/>
            <person name="Iarovenko S."/>
            <person name="Subramanian E."/>
            <person name="Araus A.J."/>
            <person name="Petzold A."/>
            <person name="Susuki M."/>
            <person name="Suzuki K.-i.T."/>
            <person name="Hayashi T."/>
            <person name="Toyoda A."/>
            <person name="Oliveira C."/>
            <person name="Osipova E."/>
            <person name="Leigh N.D."/>
            <person name="Simon A."/>
            <person name="Yun M.H."/>
        </authorList>
    </citation>
    <scope>NUCLEOTIDE SEQUENCE</scope>
    <source>
        <strain evidence="2">20211129_DDA</strain>
        <tissue evidence="2">Liver</tissue>
    </source>
</reference>
<evidence type="ECO:0000313" key="3">
    <source>
        <dbReference type="Proteomes" id="UP001066276"/>
    </source>
</evidence>
<feature type="compositionally biased region" description="Basic residues" evidence="1">
    <location>
        <begin position="1"/>
        <end position="10"/>
    </location>
</feature>
<dbReference type="Proteomes" id="UP001066276">
    <property type="component" value="Chromosome 12"/>
</dbReference>
<accession>A0AAV7KRE5</accession>
<dbReference type="AlphaFoldDB" id="A0AAV7KRE5"/>
<sequence length="73" mass="7676">MLRNLPRRWSRGSATPPVSQARRLPAKPAASIRKGNGCLQSVGGPGSRGLRASEDAVLTHILRRKDAGNGCGS</sequence>
<keyword evidence="3" id="KW-1185">Reference proteome</keyword>